<name>A0A0M0JCE7_9EUKA</name>
<feature type="chain" id="PRO_5005601738" evidence="2">
    <location>
        <begin position="18"/>
        <end position="132"/>
    </location>
</feature>
<feature type="signal peptide" evidence="2">
    <location>
        <begin position="1"/>
        <end position="17"/>
    </location>
</feature>
<reference evidence="4" key="1">
    <citation type="journal article" date="2015" name="PLoS Genet.">
        <title>Genome Sequence and Transcriptome Analyses of Chrysochromulina tobin: Metabolic Tools for Enhanced Algal Fitness in the Prominent Order Prymnesiales (Haptophyceae).</title>
        <authorList>
            <person name="Hovde B.T."/>
            <person name="Deodato C.R."/>
            <person name="Hunsperger H.M."/>
            <person name="Ryken S.A."/>
            <person name="Yost W."/>
            <person name="Jha R.K."/>
            <person name="Patterson J."/>
            <person name="Monnat R.J. Jr."/>
            <person name="Barlow S.B."/>
            <person name="Starkenburg S.R."/>
            <person name="Cattolico R.A."/>
        </authorList>
    </citation>
    <scope>NUCLEOTIDE SEQUENCE</scope>
    <source>
        <strain evidence="4">CCMP291</strain>
    </source>
</reference>
<accession>A0A0M0JCE7</accession>
<feature type="region of interest" description="Disordered" evidence="1">
    <location>
        <begin position="25"/>
        <end position="52"/>
    </location>
</feature>
<protein>
    <submittedName>
        <fullName evidence="3">Uncharacterized protein</fullName>
    </submittedName>
</protein>
<evidence type="ECO:0000256" key="2">
    <source>
        <dbReference type="SAM" id="SignalP"/>
    </source>
</evidence>
<comment type="caution">
    <text evidence="3">The sequence shown here is derived from an EMBL/GenBank/DDBJ whole genome shotgun (WGS) entry which is preliminary data.</text>
</comment>
<organism evidence="3 4">
    <name type="scientific">Chrysochromulina tobinii</name>
    <dbReference type="NCBI Taxonomy" id="1460289"/>
    <lineage>
        <taxon>Eukaryota</taxon>
        <taxon>Haptista</taxon>
        <taxon>Haptophyta</taxon>
        <taxon>Prymnesiophyceae</taxon>
        <taxon>Prymnesiales</taxon>
        <taxon>Chrysochromulinaceae</taxon>
        <taxon>Chrysochromulina</taxon>
    </lineage>
</organism>
<keyword evidence="4" id="KW-1185">Reference proteome</keyword>
<evidence type="ECO:0000313" key="4">
    <source>
        <dbReference type="Proteomes" id="UP000037460"/>
    </source>
</evidence>
<dbReference type="EMBL" id="JWZX01003134">
    <property type="protein sequence ID" value="KOO24022.1"/>
    <property type="molecule type" value="Genomic_DNA"/>
</dbReference>
<proteinExistence type="predicted"/>
<gene>
    <name evidence="3" type="ORF">Ctob_001587</name>
</gene>
<evidence type="ECO:0000256" key="1">
    <source>
        <dbReference type="SAM" id="MobiDB-lite"/>
    </source>
</evidence>
<dbReference type="AlphaFoldDB" id="A0A0M0JCE7"/>
<dbReference type="Proteomes" id="UP000037460">
    <property type="component" value="Unassembled WGS sequence"/>
</dbReference>
<evidence type="ECO:0000313" key="3">
    <source>
        <dbReference type="EMBL" id="KOO24022.1"/>
    </source>
</evidence>
<keyword evidence="2" id="KW-0732">Signal</keyword>
<sequence length="132" mass="14185">MWWRSWILALTFALTTALDAKWTPNGEAPAPFSTKARQQPGMNPAAFAGQGQAPLTPPSGGLQLTLGSLLVVYLANNWKIVLALQAFVLQLLQPFFSAAEVRRKKAEEAEQAAADAAARKARAARLAKAKAK</sequence>